<accession>A0AAU7D3W8</accession>
<gene>
    <name evidence="2" type="ORF">P4G45_07685</name>
    <name evidence="3" type="ORF">P8936_07920</name>
</gene>
<organism evidence="2">
    <name type="scientific">Edaphobacter paludis</name>
    <dbReference type="NCBI Taxonomy" id="3035702"/>
    <lineage>
        <taxon>Bacteria</taxon>
        <taxon>Pseudomonadati</taxon>
        <taxon>Acidobacteriota</taxon>
        <taxon>Terriglobia</taxon>
        <taxon>Terriglobales</taxon>
        <taxon>Acidobacteriaceae</taxon>
        <taxon>Edaphobacter</taxon>
    </lineage>
</organism>
<dbReference type="EMBL" id="CP121194">
    <property type="protein sequence ID" value="XBH11596.1"/>
    <property type="molecule type" value="Genomic_DNA"/>
</dbReference>
<dbReference type="RefSeq" id="WP_348269088.1">
    <property type="nucleotide sequence ID" value="NZ_CP121194.1"/>
</dbReference>
<accession>A0AAU7DB78</accession>
<dbReference type="EMBL" id="CP121195">
    <property type="protein sequence ID" value="XBH15079.1"/>
    <property type="molecule type" value="Genomic_DNA"/>
</dbReference>
<evidence type="ECO:0000313" key="2">
    <source>
        <dbReference type="EMBL" id="XBH11596.1"/>
    </source>
</evidence>
<protein>
    <submittedName>
        <fullName evidence="2">Uncharacterized protein</fullName>
    </submittedName>
</protein>
<feature type="compositionally biased region" description="Polar residues" evidence="1">
    <location>
        <begin position="311"/>
        <end position="321"/>
    </location>
</feature>
<feature type="region of interest" description="Disordered" evidence="1">
    <location>
        <begin position="288"/>
        <end position="366"/>
    </location>
</feature>
<dbReference type="AlphaFoldDB" id="A0AAU7D3W8"/>
<dbReference type="KEGG" id="epl:P4G45_07685"/>
<proteinExistence type="predicted"/>
<sequence length="366" mass="39115">MTMRKHGWALVVSCVVLLTGTVRSQVFVVGQKTATDEISTHFTPTNLSLPATRMGERGQRELVRMLVAEQGFAHCALPMGAGLTLHANGSLETSPAAYKEMIYKKGQAAGVGDRVVVTALTVKGNRIALDLNGGPYVKHRFLRHVQFNDNPVVADQGEEATGSRINLVFDGPVPDLSAPEVKALLAPVIDFGVKTTEQAYANTLPPLVKQAVDVHQVLVGMNHRMVLAAMGEPESKIREKQSGDASGGAYEEWIYGHEPQTIHFIKFVGDRVTVVEIAELGKPLEIHDKDEMGGYNPPAPTREVAMGDQAPGTSASGQAQPPTLRKPGEPVPSGGSGKVQFPTAKQPVAPIPPVPTMGSPTDPHLR</sequence>
<reference evidence="2" key="1">
    <citation type="submission" date="2023-03" db="EMBL/GenBank/DDBJ databases">
        <title>Edaphobacter sp.</title>
        <authorList>
            <person name="Huber K.J."/>
            <person name="Papendorf J."/>
            <person name="Pilke C."/>
            <person name="Bunk B."/>
            <person name="Sproeer C."/>
            <person name="Pester M."/>
        </authorList>
    </citation>
    <scope>NUCLEOTIDE SEQUENCE</scope>
    <source>
        <strain evidence="2">DSM 109919</strain>
        <strain evidence="3">DSM 109920</strain>
    </source>
</reference>
<evidence type="ECO:0000256" key="1">
    <source>
        <dbReference type="SAM" id="MobiDB-lite"/>
    </source>
</evidence>
<evidence type="ECO:0000313" key="3">
    <source>
        <dbReference type="EMBL" id="XBH15079.1"/>
    </source>
</evidence>
<name>A0AAU7D3W8_9BACT</name>